<dbReference type="GeneID" id="27784365"/>
<dbReference type="Proteomes" id="UP000064183">
    <property type="component" value="Chromosome"/>
</dbReference>
<protein>
    <recommendedName>
        <fullName evidence="4">Aminoglycoside phosphotransferase domain-containing protein</fullName>
    </recommendedName>
</protein>
<dbReference type="AlphaFoldDB" id="A0A0U3LZT7"/>
<dbReference type="EMBL" id="CP013738">
    <property type="protein sequence ID" value="ALU95139.1"/>
    <property type="molecule type" value="Genomic_DNA"/>
</dbReference>
<evidence type="ECO:0000313" key="2">
    <source>
        <dbReference type="EMBL" id="ALU95139.1"/>
    </source>
</evidence>
<evidence type="ECO:0008006" key="4">
    <source>
        <dbReference type="Google" id="ProtNLM"/>
    </source>
</evidence>
<feature type="compositionally biased region" description="Basic and acidic residues" evidence="1">
    <location>
        <begin position="279"/>
        <end position="297"/>
    </location>
</feature>
<reference evidence="2 3" key="1">
    <citation type="journal article" date="2012" name="J. Bacteriol.">
        <title>Draft genome sequence of Streptomyces globisporus C-1027, which produces an antitumor antibiotic consisting of a nine-membered enediyne with a chromoprotein.</title>
        <authorList>
            <person name="Wang L."/>
            <person name="Wang S."/>
            <person name="He Q."/>
            <person name="Yu T."/>
            <person name="Li Q."/>
            <person name="Hong B."/>
        </authorList>
    </citation>
    <scope>NUCLEOTIDE SEQUENCE [LARGE SCALE GENOMIC DNA]</scope>
    <source>
        <strain evidence="2 3">C-1027</strain>
    </source>
</reference>
<dbReference type="KEGG" id="sgb:WQO_18520"/>
<evidence type="ECO:0000313" key="3">
    <source>
        <dbReference type="Proteomes" id="UP000064183"/>
    </source>
</evidence>
<evidence type="ECO:0000256" key="1">
    <source>
        <dbReference type="SAM" id="MobiDB-lite"/>
    </source>
</evidence>
<gene>
    <name evidence="2" type="ORF">WQO_18520</name>
</gene>
<dbReference type="InterPro" id="IPR011009">
    <property type="entry name" value="Kinase-like_dom_sf"/>
</dbReference>
<proteinExistence type="predicted"/>
<accession>A0A0U3LZT7</accession>
<organism evidence="2 3">
    <name type="scientific">Streptomyces globisporus C-1027</name>
    <dbReference type="NCBI Taxonomy" id="1172567"/>
    <lineage>
        <taxon>Bacteria</taxon>
        <taxon>Bacillati</taxon>
        <taxon>Actinomycetota</taxon>
        <taxon>Actinomycetes</taxon>
        <taxon>Kitasatosporales</taxon>
        <taxon>Streptomycetaceae</taxon>
        <taxon>Streptomyces</taxon>
    </lineage>
</organism>
<sequence>MNVATPALDLGVPIAEYGTGLQVTRVHRAPDAGLGGTGDFLWWHGPGPRRVGSLRVPARAAALVPDLGPVATAALLATGTPYGDGLLHRASGSASAAAWLRDPRPQAGRLVAHSLAAAARALRALHGVSPPPGPRPLPPPGVRRLREWAAGTAPLAPAAARLRRRAREVWGGDRTERLLGWADDAVRPSGPGAPVVPLHGWASTGSLVPPRSRGRVALLTGEDLGAGRRELDLGWMLGDLVELAWSSPLHRAAESAGLPSVTDLQRVFLGAYEADGSDTDGREGGGHGGGGRERGDHGPAGPVYDPVAVGRCAVLRVVTHMRDFATYCEWSDELLDYLAFTAELIDEDGRRAVPRGVS</sequence>
<dbReference type="SUPFAM" id="SSF56112">
    <property type="entry name" value="Protein kinase-like (PK-like)"/>
    <property type="match status" value="1"/>
</dbReference>
<feature type="region of interest" description="Disordered" evidence="1">
    <location>
        <begin position="274"/>
        <end position="302"/>
    </location>
</feature>
<name>A0A0U3LZT7_STRGL</name>
<dbReference type="STRING" id="1172567.WQO_18520"/>
<dbReference type="RefSeq" id="WP_058954027.1">
    <property type="nucleotide sequence ID" value="NZ_CP013738.1"/>
</dbReference>